<dbReference type="EMBL" id="BLAL01000242">
    <property type="protein sequence ID" value="GES95278.1"/>
    <property type="molecule type" value="Genomic_DNA"/>
</dbReference>
<comment type="caution">
    <text evidence="2">The sequence shown here is derived from an EMBL/GenBank/DDBJ whole genome shotgun (WGS) entry which is preliminary data.</text>
</comment>
<keyword evidence="1" id="KW-0472">Membrane</keyword>
<dbReference type="AlphaFoldDB" id="A0A8H3M242"/>
<gene>
    <name evidence="2" type="ORF">RCL2_002195400</name>
</gene>
<organism evidence="2 3">
    <name type="scientific">Rhizophagus clarus</name>
    <dbReference type="NCBI Taxonomy" id="94130"/>
    <lineage>
        <taxon>Eukaryota</taxon>
        <taxon>Fungi</taxon>
        <taxon>Fungi incertae sedis</taxon>
        <taxon>Mucoromycota</taxon>
        <taxon>Glomeromycotina</taxon>
        <taxon>Glomeromycetes</taxon>
        <taxon>Glomerales</taxon>
        <taxon>Glomeraceae</taxon>
        <taxon>Rhizophagus</taxon>
    </lineage>
</organism>
<protein>
    <submittedName>
        <fullName evidence="2">Uncharacterized protein</fullName>
    </submittedName>
</protein>
<name>A0A8H3M242_9GLOM</name>
<feature type="transmembrane region" description="Helical" evidence="1">
    <location>
        <begin position="45"/>
        <end position="62"/>
    </location>
</feature>
<sequence length="66" mass="7869">MIGRNDKNSTSRTYAWDIIILKDGYIIHGICCNRRGKTYKRYSELIRRKIIIAVVVILLYFIEMIF</sequence>
<keyword evidence="1" id="KW-1133">Transmembrane helix</keyword>
<accession>A0A8H3M242</accession>
<evidence type="ECO:0000313" key="2">
    <source>
        <dbReference type="EMBL" id="GES95278.1"/>
    </source>
</evidence>
<keyword evidence="1" id="KW-0812">Transmembrane</keyword>
<proteinExistence type="predicted"/>
<evidence type="ECO:0000256" key="1">
    <source>
        <dbReference type="SAM" id="Phobius"/>
    </source>
</evidence>
<reference evidence="2" key="1">
    <citation type="submission" date="2019-10" db="EMBL/GenBank/DDBJ databases">
        <title>Conservation and host-specific expression of non-tandemly repeated heterogenous ribosome RNA gene in arbuscular mycorrhizal fungi.</title>
        <authorList>
            <person name="Maeda T."/>
            <person name="Kobayashi Y."/>
            <person name="Nakagawa T."/>
            <person name="Ezawa T."/>
            <person name="Yamaguchi K."/>
            <person name="Bino T."/>
            <person name="Nishimoto Y."/>
            <person name="Shigenobu S."/>
            <person name="Kawaguchi M."/>
        </authorList>
    </citation>
    <scope>NUCLEOTIDE SEQUENCE</scope>
    <source>
        <strain evidence="2">HR1</strain>
    </source>
</reference>
<evidence type="ECO:0000313" key="3">
    <source>
        <dbReference type="Proteomes" id="UP000615446"/>
    </source>
</evidence>
<dbReference type="Proteomes" id="UP000615446">
    <property type="component" value="Unassembled WGS sequence"/>
</dbReference>